<gene>
    <name evidence="1" type="ORF">CTI12_AA559990</name>
</gene>
<sequence>MEQVQEKISITKLLTRKGVVQLHLLLSISLLLTHGIDKTYVFLICNGILVVLVKTSSSLVSQSTFDLKEHVYIKTIHEALHTQYEDGLVEDAELEIKVVHGDEDDMKVVMENFGETAEESNKRFDEFIRKRKEELKSDSQLLMLPCD</sequence>
<dbReference type="Proteomes" id="UP000245207">
    <property type="component" value="Unassembled WGS sequence"/>
</dbReference>
<dbReference type="PANTHER" id="PTHR34947">
    <property type="entry name" value="TRANSMEMBRANE PROTEIN"/>
    <property type="match status" value="1"/>
</dbReference>
<protein>
    <submittedName>
        <fullName evidence="1">Uncharacterized protein</fullName>
    </submittedName>
</protein>
<dbReference type="PANTHER" id="PTHR34947:SF2">
    <property type="entry name" value="TRANSMEMBRANE PROTEIN"/>
    <property type="match status" value="1"/>
</dbReference>
<proteinExistence type="predicted"/>
<reference evidence="1 2" key="1">
    <citation type="journal article" date="2018" name="Mol. Plant">
        <title>The genome of Artemisia annua provides insight into the evolution of Asteraceae family and artemisinin biosynthesis.</title>
        <authorList>
            <person name="Shen Q."/>
            <person name="Zhang L."/>
            <person name="Liao Z."/>
            <person name="Wang S."/>
            <person name="Yan T."/>
            <person name="Shi P."/>
            <person name="Liu M."/>
            <person name="Fu X."/>
            <person name="Pan Q."/>
            <person name="Wang Y."/>
            <person name="Lv Z."/>
            <person name="Lu X."/>
            <person name="Zhang F."/>
            <person name="Jiang W."/>
            <person name="Ma Y."/>
            <person name="Chen M."/>
            <person name="Hao X."/>
            <person name="Li L."/>
            <person name="Tang Y."/>
            <person name="Lv G."/>
            <person name="Zhou Y."/>
            <person name="Sun X."/>
            <person name="Brodelius P.E."/>
            <person name="Rose J.K.C."/>
            <person name="Tang K."/>
        </authorList>
    </citation>
    <scope>NUCLEOTIDE SEQUENCE [LARGE SCALE GENOMIC DNA]</scope>
    <source>
        <strain evidence="2">cv. Huhao1</strain>
        <tissue evidence="1">Leaf</tissue>
    </source>
</reference>
<evidence type="ECO:0000313" key="1">
    <source>
        <dbReference type="EMBL" id="PWA40762.1"/>
    </source>
</evidence>
<dbReference type="OrthoDB" id="1727102at2759"/>
<evidence type="ECO:0000313" key="2">
    <source>
        <dbReference type="Proteomes" id="UP000245207"/>
    </source>
</evidence>
<dbReference type="AlphaFoldDB" id="A0A2U1KVJ9"/>
<organism evidence="1 2">
    <name type="scientific">Artemisia annua</name>
    <name type="common">Sweet wormwood</name>
    <dbReference type="NCBI Taxonomy" id="35608"/>
    <lineage>
        <taxon>Eukaryota</taxon>
        <taxon>Viridiplantae</taxon>
        <taxon>Streptophyta</taxon>
        <taxon>Embryophyta</taxon>
        <taxon>Tracheophyta</taxon>
        <taxon>Spermatophyta</taxon>
        <taxon>Magnoliopsida</taxon>
        <taxon>eudicotyledons</taxon>
        <taxon>Gunneridae</taxon>
        <taxon>Pentapetalae</taxon>
        <taxon>asterids</taxon>
        <taxon>campanulids</taxon>
        <taxon>Asterales</taxon>
        <taxon>Asteraceae</taxon>
        <taxon>Asteroideae</taxon>
        <taxon>Anthemideae</taxon>
        <taxon>Artemisiinae</taxon>
        <taxon>Artemisia</taxon>
    </lineage>
</organism>
<accession>A0A2U1KVJ9</accession>
<dbReference type="EMBL" id="PKPP01013563">
    <property type="protein sequence ID" value="PWA40762.1"/>
    <property type="molecule type" value="Genomic_DNA"/>
</dbReference>
<name>A0A2U1KVJ9_ARTAN</name>
<keyword evidence="2" id="KW-1185">Reference proteome</keyword>
<comment type="caution">
    <text evidence="1">The sequence shown here is derived from an EMBL/GenBank/DDBJ whole genome shotgun (WGS) entry which is preliminary data.</text>
</comment>